<name>A0A0E0E3C7_9ORYZ</name>
<dbReference type="EnsemblPlants" id="OMERI06G20150.1">
    <property type="protein sequence ID" value="OMERI06G20150.1"/>
    <property type="gene ID" value="OMERI06G20150"/>
</dbReference>
<keyword evidence="2" id="KW-1185">Reference proteome</keyword>
<dbReference type="HOGENOM" id="CLU_2125046_0_0_1"/>
<sequence length="114" mass="12383">MASFRSICPFPGAPAVGATRRRRRRDHLHRRCWWIQPTLSSAMIQVRAGSTAFPVRLPVSTAFLALPSTAGVDRVPRAAATTVDRVPRAAAGVYRVPRAAAGTDRVPRAADDHE</sequence>
<evidence type="ECO:0000313" key="2">
    <source>
        <dbReference type="Proteomes" id="UP000008021"/>
    </source>
</evidence>
<protein>
    <submittedName>
        <fullName evidence="1">Uncharacterized protein</fullName>
    </submittedName>
</protein>
<reference evidence="1" key="1">
    <citation type="submission" date="2015-04" db="UniProtKB">
        <authorList>
            <consortium name="EnsemblPlants"/>
        </authorList>
    </citation>
    <scope>IDENTIFICATION</scope>
</reference>
<dbReference type="Proteomes" id="UP000008021">
    <property type="component" value="Chromosome 6"/>
</dbReference>
<dbReference type="AlphaFoldDB" id="A0A0E0E3C7"/>
<reference evidence="1" key="2">
    <citation type="submission" date="2018-05" db="EMBL/GenBank/DDBJ databases">
        <title>OmerRS3 (Oryza meridionalis Reference Sequence Version 3).</title>
        <authorList>
            <person name="Zhang J."/>
            <person name="Kudrna D."/>
            <person name="Lee S."/>
            <person name="Talag J."/>
            <person name="Welchert J."/>
            <person name="Wing R.A."/>
        </authorList>
    </citation>
    <scope>NUCLEOTIDE SEQUENCE [LARGE SCALE GENOMIC DNA]</scope>
    <source>
        <strain evidence="1">cv. OR44</strain>
    </source>
</reference>
<accession>A0A0E0E3C7</accession>
<dbReference type="Gramene" id="OMERI06G20150.1">
    <property type="protein sequence ID" value="OMERI06G20150.1"/>
    <property type="gene ID" value="OMERI06G20150"/>
</dbReference>
<proteinExistence type="predicted"/>
<evidence type="ECO:0000313" key="1">
    <source>
        <dbReference type="EnsemblPlants" id="OMERI06G20150.1"/>
    </source>
</evidence>
<organism evidence="1">
    <name type="scientific">Oryza meridionalis</name>
    <dbReference type="NCBI Taxonomy" id="40149"/>
    <lineage>
        <taxon>Eukaryota</taxon>
        <taxon>Viridiplantae</taxon>
        <taxon>Streptophyta</taxon>
        <taxon>Embryophyta</taxon>
        <taxon>Tracheophyta</taxon>
        <taxon>Spermatophyta</taxon>
        <taxon>Magnoliopsida</taxon>
        <taxon>Liliopsida</taxon>
        <taxon>Poales</taxon>
        <taxon>Poaceae</taxon>
        <taxon>BOP clade</taxon>
        <taxon>Oryzoideae</taxon>
        <taxon>Oryzeae</taxon>
        <taxon>Oryzinae</taxon>
        <taxon>Oryza</taxon>
    </lineage>
</organism>